<dbReference type="AlphaFoldDB" id="I4B9E9"/>
<dbReference type="GO" id="GO:0000105">
    <property type="term" value="P:L-histidine biosynthetic process"/>
    <property type="evidence" value="ECO:0007669"/>
    <property type="project" value="UniProtKB-UniRule"/>
</dbReference>
<sequence length="116" mass="12966">MNTQFLESLENLLKQRFDERPAGSYTTKLFESGPQKILQKVGEEAIEYILDAQIAASNALHGDGKISDSESQNADKQRAIYEGADLLYHFLVSLVAQGWSLGDIIAELERRHQTGK</sequence>
<dbReference type="HAMAP" id="MF_01020">
    <property type="entry name" value="HisE"/>
    <property type="match status" value="1"/>
</dbReference>
<evidence type="ECO:0000256" key="2">
    <source>
        <dbReference type="ARBA" id="ARBA00004496"/>
    </source>
</evidence>
<evidence type="ECO:0000256" key="3">
    <source>
        <dbReference type="ARBA" id="ARBA00005204"/>
    </source>
</evidence>
<evidence type="ECO:0000256" key="10">
    <source>
        <dbReference type="HAMAP-Rule" id="MF_01020"/>
    </source>
</evidence>
<dbReference type="STRING" id="869212.Turpa_3267"/>
<keyword evidence="9 10" id="KW-0368">Histidine biosynthesis</keyword>
<dbReference type="GO" id="GO:0004636">
    <property type="term" value="F:phosphoribosyl-ATP diphosphatase activity"/>
    <property type="evidence" value="ECO:0007669"/>
    <property type="project" value="UniProtKB-UniRule"/>
</dbReference>
<evidence type="ECO:0000313" key="12">
    <source>
        <dbReference type="Proteomes" id="UP000006048"/>
    </source>
</evidence>
<dbReference type="OrthoDB" id="9795769at2"/>
<dbReference type="RefSeq" id="WP_014804406.1">
    <property type="nucleotide sequence ID" value="NC_018020.1"/>
</dbReference>
<keyword evidence="5 10" id="KW-0028">Amino-acid biosynthesis</keyword>
<protein>
    <recommendedName>
        <fullName evidence="10">Phosphoribosyl-ATP pyrophosphatase</fullName>
        <shortName evidence="10">PRA-PH</shortName>
        <ecNumber evidence="10">3.6.1.31</ecNumber>
    </recommendedName>
</protein>
<dbReference type="InterPro" id="IPR008179">
    <property type="entry name" value="HisE"/>
</dbReference>
<dbReference type="Pfam" id="PF01503">
    <property type="entry name" value="PRA-PH"/>
    <property type="match status" value="1"/>
</dbReference>
<keyword evidence="6 10" id="KW-0547">Nucleotide-binding</keyword>
<keyword evidence="8 10" id="KW-0067">ATP-binding</keyword>
<proteinExistence type="inferred from homology"/>
<dbReference type="EMBL" id="CP002959">
    <property type="protein sequence ID" value="AFM13906.1"/>
    <property type="molecule type" value="Genomic_DNA"/>
</dbReference>
<dbReference type="CDD" id="cd11534">
    <property type="entry name" value="NTP-PPase_HisIE_like"/>
    <property type="match status" value="1"/>
</dbReference>
<keyword evidence="4 10" id="KW-0963">Cytoplasm</keyword>
<dbReference type="KEGG" id="tpx:Turpa_3267"/>
<dbReference type="InterPro" id="IPR021130">
    <property type="entry name" value="PRib-ATP_PPHydrolase-like"/>
</dbReference>
<dbReference type="PANTHER" id="PTHR42945:SF9">
    <property type="entry name" value="HISTIDINE BIOSYNTHESIS BIFUNCTIONAL PROTEIN HISIE"/>
    <property type="match status" value="1"/>
</dbReference>
<dbReference type="Proteomes" id="UP000006048">
    <property type="component" value="Chromosome"/>
</dbReference>
<dbReference type="UniPathway" id="UPA00031">
    <property type="reaction ID" value="UER00007"/>
</dbReference>
<dbReference type="PANTHER" id="PTHR42945">
    <property type="entry name" value="HISTIDINE BIOSYNTHESIS BIFUNCTIONAL PROTEIN"/>
    <property type="match status" value="1"/>
</dbReference>
<dbReference type="PATRIC" id="fig|869212.3.peg.3304"/>
<keyword evidence="12" id="KW-1185">Reference proteome</keyword>
<accession>I4B9E9</accession>
<evidence type="ECO:0000256" key="5">
    <source>
        <dbReference type="ARBA" id="ARBA00022605"/>
    </source>
</evidence>
<dbReference type="NCBIfam" id="TIGR03188">
    <property type="entry name" value="histidine_hisI"/>
    <property type="match status" value="1"/>
</dbReference>
<evidence type="ECO:0000256" key="7">
    <source>
        <dbReference type="ARBA" id="ARBA00022801"/>
    </source>
</evidence>
<evidence type="ECO:0000313" key="11">
    <source>
        <dbReference type="EMBL" id="AFM13906.1"/>
    </source>
</evidence>
<comment type="similarity">
    <text evidence="10">Belongs to the PRA-PH family.</text>
</comment>
<keyword evidence="7 10" id="KW-0378">Hydrolase</keyword>
<reference evidence="11 12" key="1">
    <citation type="submission" date="2012-06" db="EMBL/GenBank/DDBJ databases">
        <title>The complete chromosome of genome of Turneriella parva DSM 21527.</title>
        <authorList>
            <consortium name="US DOE Joint Genome Institute (JGI-PGF)"/>
            <person name="Lucas S."/>
            <person name="Han J."/>
            <person name="Lapidus A."/>
            <person name="Bruce D."/>
            <person name="Goodwin L."/>
            <person name="Pitluck S."/>
            <person name="Peters L."/>
            <person name="Kyrpides N."/>
            <person name="Mavromatis K."/>
            <person name="Ivanova N."/>
            <person name="Mikhailova N."/>
            <person name="Chertkov O."/>
            <person name="Detter J.C."/>
            <person name="Tapia R."/>
            <person name="Han C."/>
            <person name="Land M."/>
            <person name="Hauser L."/>
            <person name="Markowitz V."/>
            <person name="Cheng J.-F."/>
            <person name="Hugenholtz P."/>
            <person name="Woyke T."/>
            <person name="Wu D."/>
            <person name="Gronow S."/>
            <person name="Wellnitz S."/>
            <person name="Brambilla E."/>
            <person name="Klenk H.-P."/>
            <person name="Eisen J.A."/>
        </authorList>
    </citation>
    <scope>NUCLEOTIDE SEQUENCE [LARGE SCALE GENOMIC DNA]</scope>
    <source>
        <strain evidence="12">ATCC BAA-1111 / DSM 21527 / NCTC 11395 / H</strain>
    </source>
</reference>
<comment type="catalytic activity">
    <reaction evidence="1 10">
        <text>1-(5-phospho-beta-D-ribosyl)-ATP + H2O = 1-(5-phospho-beta-D-ribosyl)-5'-AMP + diphosphate + H(+)</text>
        <dbReference type="Rhea" id="RHEA:22828"/>
        <dbReference type="ChEBI" id="CHEBI:15377"/>
        <dbReference type="ChEBI" id="CHEBI:15378"/>
        <dbReference type="ChEBI" id="CHEBI:33019"/>
        <dbReference type="ChEBI" id="CHEBI:59457"/>
        <dbReference type="ChEBI" id="CHEBI:73183"/>
        <dbReference type="EC" id="3.6.1.31"/>
    </reaction>
</comment>
<gene>
    <name evidence="10" type="primary">hisE</name>
    <name evidence="11" type="ordered locus">Turpa_3267</name>
</gene>
<organism evidence="11 12">
    <name type="scientific">Turneriella parva (strain ATCC BAA-1111 / DSM 21527 / NCTC 11395 / H)</name>
    <name type="common">Leptospira parva</name>
    <dbReference type="NCBI Taxonomy" id="869212"/>
    <lineage>
        <taxon>Bacteria</taxon>
        <taxon>Pseudomonadati</taxon>
        <taxon>Spirochaetota</taxon>
        <taxon>Spirochaetia</taxon>
        <taxon>Leptospirales</taxon>
        <taxon>Leptospiraceae</taxon>
        <taxon>Turneriella</taxon>
    </lineage>
</organism>
<dbReference type="HOGENOM" id="CLU_123337_0_0_12"/>
<dbReference type="SUPFAM" id="SSF101386">
    <property type="entry name" value="all-alpha NTP pyrophosphatases"/>
    <property type="match status" value="1"/>
</dbReference>
<comment type="pathway">
    <text evidence="3 10">Amino-acid biosynthesis; L-histidine biosynthesis; L-histidine from 5-phospho-alpha-D-ribose 1-diphosphate: step 2/9.</text>
</comment>
<name>I4B9E9_TURPD</name>
<evidence type="ECO:0000256" key="9">
    <source>
        <dbReference type="ARBA" id="ARBA00023102"/>
    </source>
</evidence>
<comment type="subcellular location">
    <subcellularLocation>
        <location evidence="2 10">Cytoplasm</location>
    </subcellularLocation>
</comment>
<dbReference type="GO" id="GO:0005737">
    <property type="term" value="C:cytoplasm"/>
    <property type="evidence" value="ECO:0007669"/>
    <property type="project" value="UniProtKB-SubCell"/>
</dbReference>
<evidence type="ECO:0000256" key="1">
    <source>
        <dbReference type="ARBA" id="ARBA00001460"/>
    </source>
</evidence>
<dbReference type="EC" id="3.6.1.31" evidence="10"/>
<dbReference type="GO" id="GO:0005524">
    <property type="term" value="F:ATP binding"/>
    <property type="evidence" value="ECO:0007669"/>
    <property type="project" value="UniProtKB-KW"/>
</dbReference>
<evidence type="ECO:0000256" key="4">
    <source>
        <dbReference type="ARBA" id="ARBA00022490"/>
    </source>
</evidence>
<evidence type="ECO:0000256" key="8">
    <source>
        <dbReference type="ARBA" id="ARBA00022840"/>
    </source>
</evidence>
<dbReference type="Gene3D" id="1.10.287.1080">
    <property type="entry name" value="MazG-like"/>
    <property type="match status" value="1"/>
</dbReference>
<evidence type="ECO:0000256" key="6">
    <source>
        <dbReference type="ARBA" id="ARBA00022741"/>
    </source>
</evidence>